<gene>
    <name evidence="1" type="ORF">MERR_LOCUS24412</name>
</gene>
<comment type="caution">
    <text evidence="1">The sequence shown here is derived from an EMBL/GenBank/DDBJ whole genome shotgun (WGS) entry which is preliminary data.</text>
</comment>
<dbReference type="EMBL" id="CACVBM020001172">
    <property type="protein sequence ID" value="CAA7037177.1"/>
    <property type="molecule type" value="Genomic_DNA"/>
</dbReference>
<sequence length="105" mass="12027">MLTPDARLNNKMILDRLDELEGERDQALLCIQNYQQAAARFYNKQVRTRMFVEGDLILRKVFENTKEVNAGKLGANWEGPYIISKVVRPGVYELLTMAGDPIPRS</sequence>
<accession>A0A6D2J6K7</accession>
<evidence type="ECO:0000313" key="2">
    <source>
        <dbReference type="Proteomes" id="UP000467841"/>
    </source>
</evidence>
<reference evidence="1" key="1">
    <citation type="submission" date="2020-01" db="EMBL/GenBank/DDBJ databases">
        <authorList>
            <person name="Mishra B."/>
        </authorList>
    </citation>
    <scope>NUCLEOTIDE SEQUENCE [LARGE SCALE GENOMIC DNA]</scope>
</reference>
<protein>
    <recommendedName>
        <fullName evidence="3">Reverse transcriptase domain-containing protein</fullName>
    </recommendedName>
</protein>
<proteinExistence type="predicted"/>
<dbReference type="OrthoDB" id="1109996at2759"/>
<organism evidence="1 2">
    <name type="scientific">Microthlaspi erraticum</name>
    <dbReference type="NCBI Taxonomy" id="1685480"/>
    <lineage>
        <taxon>Eukaryota</taxon>
        <taxon>Viridiplantae</taxon>
        <taxon>Streptophyta</taxon>
        <taxon>Embryophyta</taxon>
        <taxon>Tracheophyta</taxon>
        <taxon>Spermatophyta</taxon>
        <taxon>Magnoliopsida</taxon>
        <taxon>eudicotyledons</taxon>
        <taxon>Gunneridae</taxon>
        <taxon>Pentapetalae</taxon>
        <taxon>rosids</taxon>
        <taxon>malvids</taxon>
        <taxon>Brassicales</taxon>
        <taxon>Brassicaceae</taxon>
        <taxon>Coluteocarpeae</taxon>
        <taxon>Microthlaspi</taxon>
    </lineage>
</organism>
<name>A0A6D2J6K7_9BRAS</name>
<evidence type="ECO:0000313" key="1">
    <source>
        <dbReference type="EMBL" id="CAA7037177.1"/>
    </source>
</evidence>
<dbReference type="Proteomes" id="UP000467841">
    <property type="component" value="Unassembled WGS sequence"/>
</dbReference>
<dbReference type="AlphaFoldDB" id="A0A6D2J6K7"/>
<evidence type="ECO:0008006" key="3">
    <source>
        <dbReference type="Google" id="ProtNLM"/>
    </source>
</evidence>
<keyword evidence="2" id="KW-1185">Reference proteome</keyword>